<dbReference type="SMART" id="SM00849">
    <property type="entry name" value="Lactamase_B"/>
    <property type="match status" value="1"/>
</dbReference>
<organism evidence="4 5">
    <name type="scientific">Neptunomonas marina</name>
    <dbReference type="NCBI Taxonomy" id="1815562"/>
    <lineage>
        <taxon>Bacteria</taxon>
        <taxon>Pseudomonadati</taxon>
        <taxon>Pseudomonadota</taxon>
        <taxon>Gammaproteobacteria</taxon>
        <taxon>Oceanospirillales</taxon>
        <taxon>Oceanospirillaceae</taxon>
        <taxon>Neptunomonas</taxon>
    </lineage>
</organism>
<dbReference type="CDD" id="cd07719">
    <property type="entry name" value="arylsulfatase_AtsA-like_MBL-fold"/>
    <property type="match status" value="1"/>
</dbReference>
<reference evidence="4 5" key="1">
    <citation type="submission" date="2019-01" db="EMBL/GenBank/DDBJ databases">
        <authorList>
            <person name="Chen W.-M."/>
        </authorList>
    </citation>
    <scope>NUCLEOTIDE SEQUENCE [LARGE SCALE GENOMIC DNA]</scope>
    <source>
        <strain evidence="4 5">HPM-16</strain>
    </source>
</reference>
<feature type="domain" description="Metallo-beta-lactamase" evidence="3">
    <location>
        <begin position="54"/>
        <end position="263"/>
    </location>
</feature>
<proteinExistence type="predicted"/>
<dbReference type="PANTHER" id="PTHR46018">
    <property type="entry name" value="ZINC PHOSPHODIESTERASE ELAC PROTEIN 1"/>
    <property type="match status" value="1"/>
</dbReference>
<protein>
    <submittedName>
        <fullName evidence="4">MBL fold metallo-hydrolase</fullName>
    </submittedName>
</protein>
<dbReference type="AlphaFoldDB" id="A0A437QAN7"/>
<sequence>MDNEGVFVTKRSIKWLATLALSASLPAAASTCGDQGVWLQVLGSGGPEVGDQRASSSYLIWHNGKARILVDFGSGALLRFEEAQAKIEDLSAVAFTHFHVDHSGDFPALVKASFFSPRTAPLPVLGPSGNHLLPSTEQFVTRLFNESSGVWPYLSDHLSGNGAYPLIPHELASNSTQPTTVWEGVSAKLSGVGVNHGPLPAIAWRADIGGKSIVFSGDMSGRSGTLEKLAQHADLLVAHNAVPESARGVARRLHMPPSVIGTIANAASVTEVVISHRMLRTLERKEETERFIRDSYKGLVHFANDLNCFAVP</sequence>
<dbReference type="InterPro" id="IPR044094">
    <property type="entry name" value="AtsA-like_MBL-fold"/>
</dbReference>
<gene>
    <name evidence="4" type="ORF">EOE65_06260</name>
</gene>
<feature type="signal peptide" evidence="2">
    <location>
        <begin position="1"/>
        <end position="29"/>
    </location>
</feature>
<evidence type="ECO:0000313" key="5">
    <source>
        <dbReference type="Proteomes" id="UP000282818"/>
    </source>
</evidence>
<dbReference type="GO" id="GO:0042781">
    <property type="term" value="F:3'-tRNA processing endoribonuclease activity"/>
    <property type="evidence" value="ECO:0007669"/>
    <property type="project" value="TreeGrafter"/>
</dbReference>
<dbReference type="Gene3D" id="3.60.15.10">
    <property type="entry name" value="Ribonuclease Z/Hydroxyacylglutathione hydrolase-like"/>
    <property type="match status" value="1"/>
</dbReference>
<evidence type="ECO:0000256" key="2">
    <source>
        <dbReference type="SAM" id="SignalP"/>
    </source>
</evidence>
<dbReference type="SUPFAM" id="SSF56281">
    <property type="entry name" value="Metallo-hydrolase/oxidoreductase"/>
    <property type="match status" value="1"/>
</dbReference>
<dbReference type="InterPro" id="IPR001279">
    <property type="entry name" value="Metallo-B-lactamas"/>
</dbReference>
<comment type="caution">
    <text evidence="4">The sequence shown here is derived from an EMBL/GenBank/DDBJ whole genome shotgun (WGS) entry which is preliminary data.</text>
</comment>
<accession>A0A437QAN7</accession>
<dbReference type="Pfam" id="PF00753">
    <property type="entry name" value="Lactamase_B"/>
    <property type="match status" value="1"/>
</dbReference>
<evidence type="ECO:0000259" key="3">
    <source>
        <dbReference type="SMART" id="SM00849"/>
    </source>
</evidence>
<dbReference type="PANTHER" id="PTHR46018:SF2">
    <property type="entry name" value="ZINC PHOSPHODIESTERASE ELAC PROTEIN 1"/>
    <property type="match status" value="1"/>
</dbReference>
<evidence type="ECO:0000313" key="4">
    <source>
        <dbReference type="EMBL" id="RVU31576.1"/>
    </source>
</evidence>
<dbReference type="InterPro" id="IPR036866">
    <property type="entry name" value="RibonucZ/Hydroxyglut_hydro"/>
</dbReference>
<keyword evidence="2" id="KW-0732">Signal</keyword>
<keyword evidence="1 4" id="KW-0378">Hydrolase</keyword>
<keyword evidence="5" id="KW-1185">Reference proteome</keyword>
<name>A0A437QAN7_9GAMM</name>
<evidence type="ECO:0000256" key="1">
    <source>
        <dbReference type="ARBA" id="ARBA00022801"/>
    </source>
</evidence>
<feature type="chain" id="PRO_5019051004" evidence="2">
    <location>
        <begin position="30"/>
        <end position="312"/>
    </location>
</feature>
<dbReference type="Proteomes" id="UP000282818">
    <property type="component" value="Unassembled WGS sequence"/>
</dbReference>
<dbReference type="EMBL" id="SACQ01000002">
    <property type="protein sequence ID" value="RVU31576.1"/>
    <property type="molecule type" value="Genomic_DNA"/>
</dbReference>